<dbReference type="OrthoDB" id="9812105at2"/>
<evidence type="ECO:0000259" key="4">
    <source>
        <dbReference type="Pfam" id="PF00881"/>
    </source>
</evidence>
<dbReference type="SUPFAM" id="SSF55469">
    <property type="entry name" value="FMN-dependent nitroreductase-like"/>
    <property type="match status" value="1"/>
</dbReference>
<proteinExistence type="predicted"/>
<reference evidence="5 6" key="1">
    <citation type="journal article" name="Front. Microbiol.">
        <title>Sugar Metabolism of the First Thermophilic Planctomycete Thermogutta terrifontis: Comparative Genomic and Transcriptomic Approaches.</title>
        <authorList>
            <person name="Elcheninov A.G."/>
            <person name="Menzel P."/>
            <person name="Gudbergsdottir S.R."/>
            <person name="Slesarev A.I."/>
            <person name="Kadnikov V.V."/>
            <person name="Krogh A."/>
            <person name="Bonch-Osmolovskaya E.A."/>
            <person name="Peng X."/>
            <person name="Kublanov I.V."/>
        </authorList>
    </citation>
    <scope>NUCLEOTIDE SEQUENCE [LARGE SCALE GENOMIC DNA]</scope>
    <source>
        <strain evidence="5 6">R1</strain>
    </source>
</reference>
<dbReference type="InterPro" id="IPR000415">
    <property type="entry name" value="Nitroreductase-like"/>
</dbReference>
<evidence type="ECO:0000313" key="6">
    <source>
        <dbReference type="Proteomes" id="UP000215086"/>
    </source>
</evidence>
<dbReference type="AlphaFoldDB" id="A0A286R9Z0"/>
<evidence type="ECO:0000256" key="1">
    <source>
        <dbReference type="ARBA" id="ARBA00022630"/>
    </source>
</evidence>
<keyword evidence="3" id="KW-0560">Oxidoreductase</keyword>
<dbReference type="EMBL" id="CP018477">
    <property type="protein sequence ID" value="ASV72770.1"/>
    <property type="molecule type" value="Genomic_DNA"/>
</dbReference>
<feature type="domain" description="Nitroreductase" evidence="4">
    <location>
        <begin position="92"/>
        <end position="148"/>
    </location>
</feature>
<dbReference type="CDD" id="cd02150">
    <property type="entry name" value="nitroreductase"/>
    <property type="match status" value="1"/>
</dbReference>
<keyword evidence="2" id="KW-0288">FMN</keyword>
<gene>
    <name evidence="5" type="ORF">THTE_0168</name>
</gene>
<dbReference type="Pfam" id="PF00881">
    <property type="entry name" value="Nitroreductase"/>
    <property type="match status" value="2"/>
</dbReference>
<dbReference type="KEGG" id="ttf:THTE_0168"/>
<dbReference type="PANTHER" id="PTHR23026">
    <property type="entry name" value="NADPH NITROREDUCTASE"/>
    <property type="match status" value="1"/>
</dbReference>
<dbReference type="InterPro" id="IPR029479">
    <property type="entry name" value="Nitroreductase"/>
</dbReference>
<dbReference type="GO" id="GO:0016491">
    <property type="term" value="F:oxidoreductase activity"/>
    <property type="evidence" value="ECO:0007669"/>
    <property type="project" value="UniProtKB-KW"/>
</dbReference>
<protein>
    <submittedName>
        <fullName evidence="5">Nitroreductase family protein</fullName>
    </submittedName>
</protein>
<dbReference type="RefSeq" id="WP_095413600.1">
    <property type="nucleotide sequence ID" value="NZ_CP018477.1"/>
</dbReference>
<dbReference type="Proteomes" id="UP000215086">
    <property type="component" value="Chromosome"/>
</dbReference>
<keyword evidence="1" id="KW-0285">Flavoprotein</keyword>
<dbReference type="Gene3D" id="3.40.109.10">
    <property type="entry name" value="NADH Oxidase"/>
    <property type="match status" value="1"/>
</dbReference>
<feature type="domain" description="Nitroreductase" evidence="4">
    <location>
        <begin position="8"/>
        <end position="60"/>
    </location>
</feature>
<evidence type="ECO:0000313" key="5">
    <source>
        <dbReference type="EMBL" id="ASV72770.1"/>
    </source>
</evidence>
<accession>A0A286R9Z0</accession>
<name>A0A286R9Z0_9BACT</name>
<evidence type="ECO:0000256" key="3">
    <source>
        <dbReference type="ARBA" id="ARBA00023002"/>
    </source>
</evidence>
<dbReference type="PANTHER" id="PTHR23026:SF90">
    <property type="entry name" value="IODOTYROSINE DEIODINASE 1"/>
    <property type="match status" value="1"/>
</dbReference>
<evidence type="ECO:0000256" key="2">
    <source>
        <dbReference type="ARBA" id="ARBA00022643"/>
    </source>
</evidence>
<dbReference type="InterPro" id="IPR050627">
    <property type="entry name" value="Nitroreductase/BluB"/>
</dbReference>
<organism evidence="5 6">
    <name type="scientific">Thermogutta terrifontis</name>
    <dbReference type="NCBI Taxonomy" id="1331910"/>
    <lineage>
        <taxon>Bacteria</taxon>
        <taxon>Pseudomonadati</taxon>
        <taxon>Planctomycetota</taxon>
        <taxon>Planctomycetia</taxon>
        <taxon>Pirellulales</taxon>
        <taxon>Thermoguttaceae</taxon>
        <taxon>Thermogutta</taxon>
    </lineage>
</organism>
<sequence>MDVLTAIFTRRSIRSFEERPVPEDIQEQLLRAAMAAPSARNAQPWQFVVIDHRATLMEIAARFPNAEPARTAPLGILVCGDLSLELSKGYWVIDCAAAAQNILLAAHGLGLGAVWTGVYPRENRVEGMRDIFNIPDHVIPHSLILVGYPAEKPAPVDRFDPTRIHRNRW</sequence>
<keyword evidence="6" id="KW-1185">Reference proteome</keyword>